<feature type="transmembrane region" description="Helical" evidence="9">
    <location>
        <begin position="415"/>
        <end position="436"/>
    </location>
</feature>
<accession>A0AAV1E8T2</accession>
<dbReference type="AlphaFoldDB" id="A0AAV1E8T2"/>
<feature type="transmembrane region" description="Helical" evidence="9">
    <location>
        <begin position="677"/>
        <end position="696"/>
    </location>
</feature>
<evidence type="ECO:0000256" key="6">
    <source>
        <dbReference type="ARBA" id="ARBA00022927"/>
    </source>
</evidence>
<dbReference type="GO" id="GO:0016020">
    <property type="term" value="C:membrane"/>
    <property type="evidence" value="ECO:0007669"/>
    <property type="project" value="UniProtKB-SubCell"/>
</dbReference>
<feature type="transmembrane region" description="Helical" evidence="9">
    <location>
        <begin position="154"/>
        <end position="178"/>
    </location>
</feature>
<proteinExistence type="inferred from homology"/>
<evidence type="ECO:0000256" key="9">
    <source>
        <dbReference type="SAM" id="Phobius"/>
    </source>
</evidence>
<feature type="transmembrane region" description="Helical" evidence="9">
    <location>
        <begin position="599"/>
        <end position="618"/>
    </location>
</feature>
<dbReference type="PANTHER" id="PTHR22601">
    <property type="entry name" value="ISP4 LIKE PROTEIN"/>
    <property type="match status" value="1"/>
</dbReference>
<feature type="transmembrane region" description="Helical" evidence="9">
    <location>
        <begin position="212"/>
        <end position="245"/>
    </location>
</feature>
<evidence type="ECO:0000256" key="4">
    <source>
        <dbReference type="ARBA" id="ARBA00022692"/>
    </source>
</evidence>
<feature type="transmembrane region" description="Helical" evidence="9">
    <location>
        <begin position="68"/>
        <end position="86"/>
    </location>
</feature>
<feature type="transmembrane region" description="Helical" evidence="9">
    <location>
        <begin position="648"/>
        <end position="665"/>
    </location>
</feature>
<evidence type="ECO:0000256" key="7">
    <source>
        <dbReference type="ARBA" id="ARBA00022989"/>
    </source>
</evidence>
<keyword evidence="11" id="KW-1185">Reference proteome</keyword>
<feature type="transmembrane region" description="Helical" evidence="9">
    <location>
        <begin position="442"/>
        <end position="463"/>
    </location>
</feature>
<dbReference type="NCBIfam" id="TIGR00728">
    <property type="entry name" value="OPT_sfam"/>
    <property type="match status" value="1"/>
</dbReference>
<keyword evidence="4 9" id="KW-0812">Transmembrane</keyword>
<evidence type="ECO:0000256" key="2">
    <source>
        <dbReference type="ARBA" id="ARBA00005484"/>
    </source>
</evidence>
<dbReference type="EMBL" id="OX459125">
    <property type="protein sequence ID" value="CAI9116102.1"/>
    <property type="molecule type" value="Genomic_DNA"/>
</dbReference>
<gene>
    <name evidence="10" type="ORF">OLC1_LOCUS22483</name>
</gene>
<feature type="transmembrane region" description="Helical" evidence="9">
    <location>
        <begin position="359"/>
        <end position="382"/>
    </location>
</feature>
<dbReference type="GO" id="GO:0035673">
    <property type="term" value="F:oligopeptide transmembrane transporter activity"/>
    <property type="evidence" value="ECO:0007669"/>
    <property type="project" value="InterPro"/>
</dbReference>
<evidence type="ECO:0000256" key="3">
    <source>
        <dbReference type="ARBA" id="ARBA00022448"/>
    </source>
</evidence>
<keyword evidence="7 9" id="KW-1133">Transmembrane helix</keyword>
<evidence type="ECO:0000313" key="10">
    <source>
        <dbReference type="EMBL" id="CAI9116102.1"/>
    </source>
</evidence>
<feature type="transmembrane region" description="Helical" evidence="9">
    <location>
        <begin position="527"/>
        <end position="549"/>
    </location>
</feature>
<feature type="transmembrane region" description="Helical" evidence="9">
    <location>
        <begin position="284"/>
        <end position="309"/>
    </location>
</feature>
<dbReference type="Proteomes" id="UP001161247">
    <property type="component" value="Chromosome 8"/>
</dbReference>
<evidence type="ECO:0000313" key="11">
    <source>
        <dbReference type="Proteomes" id="UP001161247"/>
    </source>
</evidence>
<dbReference type="NCBIfam" id="TIGR00727">
    <property type="entry name" value="ISP4_OPT"/>
    <property type="match status" value="1"/>
</dbReference>
<dbReference type="GO" id="GO:0015031">
    <property type="term" value="P:protein transport"/>
    <property type="evidence" value="ECO:0007669"/>
    <property type="project" value="UniProtKB-KW"/>
</dbReference>
<dbReference type="InterPro" id="IPR004648">
    <property type="entry name" value="Oligpept_transpt"/>
</dbReference>
<comment type="similarity">
    <text evidence="2">Belongs to the oligopeptide OPT transporter (TC 2.A.67.1) family.</text>
</comment>
<dbReference type="InterPro" id="IPR004813">
    <property type="entry name" value="OPT"/>
</dbReference>
<evidence type="ECO:0000256" key="5">
    <source>
        <dbReference type="ARBA" id="ARBA00022856"/>
    </source>
</evidence>
<feature type="transmembrane region" description="Helical" evidence="9">
    <location>
        <begin position="257"/>
        <end position="277"/>
    </location>
</feature>
<organism evidence="10 11">
    <name type="scientific">Oldenlandia corymbosa var. corymbosa</name>
    <dbReference type="NCBI Taxonomy" id="529605"/>
    <lineage>
        <taxon>Eukaryota</taxon>
        <taxon>Viridiplantae</taxon>
        <taxon>Streptophyta</taxon>
        <taxon>Embryophyta</taxon>
        <taxon>Tracheophyta</taxon>
        <taxon>Spermatophyta</taxon>
        <taxon>Magnoliopsida</taxon>
        <taxon>eudicotyledons</taxon>
        <taxon>Gunneridae</taxon>
        <taxon>Pentapetalae</taxon>
        <taxon>asterids</taxon>
        <taxon>lamiids</taxon>
        <taxon>Gentianales</taxon>
        <taxon>Rubiaceae</taxon>
        <taxon>Rubioideae</taxon>
        <taxon>Spermacoceae</taxon>
        <taxon>Hedyotis-Oldenlandia complex</taxon>
        <taxon>Oldenlandia</taxon>
    </lineage>
</organism>
<evidence type="ECO:0000256" key="8">
    <source>
        <dbReference type="ARBA" id="ARBA00023136"/>
    </source>
</evidence>
<comment type="subcellular location">
    <subcellularLocation>
        <location evidence="1">Membrane</location>
        <topology evidence="1">Multi-pass membrane protein</topology>
    </subcellularLocation>
</comment>
<keyword evidence="8 9" id="KW-0472">Membrane</keyword>
<protein>
    <submittedName>
        <fullName evidence="10">OLC1v1017168C1</fullName>
    </submittedName>
</protein>
<dbReference type="Pfam" id="PF03169">
    <property type="entry name" value="OPT"/>
    <property type="match status" value="1"/>
</dbReference>
<keyword evidence="3" id="KW-0813">Transport</keyword>
<sequence>MVSLEIGKDAGIDPDEISPIEEVRLTVPTTDDPSLPVWTFRMWFLGLLSCALLSFLNTFFGYRAEPLSVTAITAQVATLPLGRFLAKILPKNKFRILGFGDRQFSLNPGPFNIKEHALISIFANSGFAFGSGTPYAIGIVNIVKALYRRKISFLASWILVITTQVIGYGFAGVIRKYVVEPAEMWWPSSLVQVSLLGALHEKDKSRMSRAKFFLIVLVCSFSLYTLPGYLLKIASTFAVLCLIYPRSVTLQQIGSGLGGLGLGAFTIDWTVVASFLGSPLITPFFAIVNVCVGYVAVMYVVIPVCYWVFNLYDAKTFPFFSSHSFNVQGGPYNVSAVVNQGFKLDVPMYEKLGPLRMSMFFAISYALSFAGVVATLTHVACFNGKEIIAKFKASNKGKVDIHTKLMKQYKDIPNWWFHGALALSVALGLVLCIFMNDQVQLPWWALLLSALLGYVFTLPISIITATTNTTPGLNVITEYVFGLLYPERPVANVCFKTYGYMSMSQAISFLQDFKLGHYMKIPPRDMFLVQFLGTMIAGTINTAVAWYLLTSIPNICNTTLLPADSPWTCPGDNVFYTASIIWGLVGPYRMFGPQGFYRALNWSFIIGAAAPILVWLLYRMFPKQKWIKLINFPVLLGATAMMPPASSLNYNSWIIVGTIFNYFFFQYRKKWWQKYNYVLSAGMDAGTAFMGVLLYFCLNFGTIQIDWWGAGDHCDIVDCPTAKGVVIPDCPVVQ</sequence>
<reference evidence="10" key="1">
    <citation type="submission" date="2023-03" db="EMBL/GenBank/DDBJ databases">
        <authorList>
            <person name="Julca I."/>
        </authorList>
    </citation>
    <scope>NUCLEOTIDE SEQUENCE</scope>
</reference>
<keyword evidence="5" id="KW-0571">Peptide transport</keyword>
<feature type="transmembrane region" description="Helical" evidence="9">
    <location>
        <begin position="42"/>
        <end position="62"/>
    </location>
</feature>
<evidence type="ECO:0000256" key="1">
    <source>
        <dbReference type="ARBA" id="ARBA00004141"/>
    </source>
</evidence>
<name>A0AAV1E8T2_OLDCO</name>
<keyword evidence="6" id="KW-0653">Protein transport</keyword>